<sequence>MNEAINHLFINIFYPILWYTFPLMILISIQISIMISIRGRIIRENPIVKKTAYFVERKWIVFQRRAENCYARFIGIGE</sequence>
<evidence type="ECO:0000313" key="3">
    <source>
        <dbReference type="Proteomes" id="UP000011820"/>
    </source>
</evidence>
<proteinExistence type="predicted"/>
<keyword evidence="1" id="KW-0472">Membrane</keyword>
<evidence type="ECO:0000256" key="1">
    <source>
        <dbReference type="SAM" id="Phobius"/>
    </source>
</evidence>
<dbReference type="EMBL" id="CP004005">
    <property type="protein sequence ID" value="AGH17417.1"/>
    <property type="molecule type" value="Genomic_DNA"/>
</dbReference>
<gene>
    <name evidence="2" type="ORF">WSI_05300</name>
</gene>
<accession>A0ABN4B2A6</accession>
<feature type="transmembrane region" description="Helical" evidence="1">
    <location>
        <begin position="12"/>
        <end position="35"/>
    </location>
</feature>
<keyword evidence="3" id="KW-1185">Reference proteome</keyword>
<keyword evidence="1" id="KW-1133">Transmembrane helix</keyword>
<dbReference type="Proteomes" id="UP000011820">
    <property type="component" value="Chromosome"/>
</dbReference>
<protein>
    <submittedName>
        <fullName evidence="2">Uncharacterized protein</fullName>
    </submittedName>
</protein>
<evidence type="ECO:0000313" key="2">
    <source>
        <dbReference type="EMBL" id="AGH17417.1"/>
    </source>
</evidence>
<name>A0ABN4B2A6_LIBAS</name>
<organism evidence="2 3">
    <name type="scientific">Candidatus Liberibacter asiaticus str. gxpsy</name>
    <dbReference type="NCBI Taxonomy" id="1174529"/>
    <lineage>
        <taxon>Bacteria</taxon>
        <taxon>Pseudomonadati</taxon>
        <taxon>Pseudomonadota</taxon>
        <taxon>Alphaproteobacteria</taxon>
        <taxon>Hyphomicrobiales</taxon>
        <taxon>Rhizobiaceae</taxon>
        <taxon>Liberibacter</taxon>
    </lineage>
</organism>
<reference evidence="2 3" key="1">
    <citation type="journal article" date="2013" name="Genome Announc.">
        <title>Complete Genome Sequence of a Chinese Strain of 'Candidatus Liberibacter asiaticus'.</title>
        <authorList>
            <person name="Lin H."/>
            <person name="Han C.S."/>
            <person name="Liu B."/>
            <person name="Lou B."/>
            <person name="Bai X."/>
            <person name="Deng C."/>
            <person name="Civerolo E.L."/>
            <person name="Gupta G."/>
        </authorList>
    </citation>
    <scope>NUCLEOTIDE SEQUENCE [LARGE SCALE GENOMIC DNA]</scope>
    <source>
        <strain evidence="3">gxpsy</strain>
    </source>
</reference>
<keyword evidence="1" id="KW-0812">Transmembrane</keyword>